<organism evidence="2 3">
    <name type="scientific">Actinomadura rubrobrunea</name>
    <dbReference type="NCBI Taxonomy" id="115335"/>
    <lineage>
        <taxon>Bacteria</taxon>
        <taxon>Bacillati</taxon>
        <taxon>Actinomycetota</taxon>
        <taxon>Actinomycetes</taxon>
        <taxon>Streptosporangiales</taxon>
        <taxon>Thermomonosporaceae</taxon>
        <taxon>Actinomadura</taxon>
    </lineage>
</organism>
<feature type="region of interest" description="Disordered" evidence="1">
    <location>
        <begin position="74"/>
        <end position="102"/>
    </location>
</feature>
<dbReference type="Proteomes" id="UP001165124">
    <property type="component" value="Unassembled WGS sequence"/>
</dbReference>
<name>A0A9W6UVY6_9ACTN</name>
<reference evidence="2" key="1">
    <citation type="submission" date="2023-02" db="EMBL/GenBank/DDBJ databases">
        <title>Actinomadura rubrobrunea NBRC 14622.</title>
        <authorList>
            <person name="Ichikawa N."/>
            <person name="Sato H."/>
            <person name="Tonouchi N."/>
        </authorList>
    </citation>
    <scope>NUCLEOTIDE SEQUENCE</scope>
    <source>
        <strain evidence="2">NBRC 14622</strain>
    </source>
</reference>
<dbReference type="RefSeq" id="WP_067913775.1">
    <property type="nucleotide sequence ID" value="NZ_BSRZ01000005.1"/>
</dbReference>
<evidence type="ECO:0000256" key="1">
    <source>
        <dbReference type="SAM" id="MobiDB-lite"/>
    </source>
</evidence>
<keyword evidence="3" id="KW-1185">Reference proteome</keyword>
<dbReference type="EMBL" id="BSRZ01000005">
    <property type="protein sequence ID" value="GLW64458.1"/>
    <property type="molecule type" value="Genomic_DNA"/>
</dbReference>
<protein>
    <submittedName>
        <fullName evidence="2">Uncharacterized protein</fullName>
    </submittedName>
</protein>
<evidence type="ECO:0000313" key="3">
    <source>
        <dbReference type="Proteomes" id="UP001165124"/>
    </source>
</evidence>
<comment type="caution">
    <text evidence="2">The sequence shown here is derived from an EMBL/GenBank/DDBJ whole genome shotgun (WGS) entry which is preliminary data.</text>
</comment>
<evidence type="ECO:0000313" key="2">
    <source>
        <dbReference type="EMBL" id="GLW64458.1"/>
    </source>
</evidence>
<accession>A0A9W6UVY6</accession>
<sequence length="102" mass="10829">MSAGATVLDTRTLNRATLARHLLLDRADLPVLDAVTVTPLRRLTRAERAEVAEEGAALAAFLSDGAGDRVEIAAGVRPTASPRTRMHRRPRDGGPHGRSALA</sequence>
<gene>
    <name evidence="2" type="ORF">Arub01_27020</name>
</gene>
<dbReference type="AlphaFoldDB" id="A0A9W6UVY6"/>
<proteinExistence type="predicted"/>